<feature type="non-terminal residue" evidence="7">
    <location>
        <position position="1"/>
    </location>
</feature>
<sequence>VMITTTPTICILGCGTMGKAILTGILNDVNEAIKNNCSIPNTASFKPRKFIACVSGDESAQKVINLFGELVTVVAGQNVKGVEEADVVLLCTKPQIAKTILTEDGMAEALENKLIISILAGVSLSQLKEWVPTSTKIIRAMPNTPCMVRLYELHYILLKDHHVCFSFFLITLIELSFHRINWLDSGRVRVLDEKHLDAVTGLSGSGPAVVLESLADGGVMMGLPREVALELAAQALQGAARMVLRTGKHPAEIKDNVTTPAGCTIAGLLTMEDGKIRSTLARAVQEATTVASTLGKVQANK</sequence>
<proteinExistence type="inferred from homology"/>
<comment type="catalytic activity">
    <reaction evidence="4">
        <text>L-proline + NADP(+) = (S)-1-pyrroline-5-carboxylate + NADPH + 2 H(+)</text>
        <dbReference type="Rhea" id="RHEA:14109"/>
        <dbReference type="ChEBI" id="CHEBI:15378"/>
        <dbReference type="ChEBI" id="CHEBI:17388"/>
        <dbReference type="ChEBI" id="CHEBI:57783"/>
        <dbReference type="ChEBI" id="CHEBI:58349"/>
        <dbReference type="ChEBI" id="CHEBI:60039"/>
        <dbReference type="EC" id="1.5.1.2"/>
    </reaction>
</comment>
<keyword evidence="4" id="KW-0028">Amino-acid biosynthesis</keyword>
<evidence type="ECO:0000259" key="5">
    <source>
        <dbReference type="Pfam" id="PF03807"/>
    </source>
</evidence>
<dbReference type="SUPFAM" id="SSF48179">
    <property type="entry name" value="6-phosphogluconate dehydrogenase C-terminal domain-like"/>
    <property type="match status" value="1"/>
</dbReference>
<dbReference type="InterPro" id="IPR000304">
    <property type="entry name" value="Pyrroline-COOH_reductase"/>
</dbReference>
<feature type="domain" description="Pyrroline-5-carboxylate reductase catalytic N-terminal" evidence="5">
    <location>
        <begin position="8"/>
        <end position="121"/>
    </location>
</feature>
<comment type="similarity">
    <text evidence="1 4">Belongs to the pyrroline-5-carboxylate reductase family.</text>
</comment>
<evidence type="ECO:0000313" key="7">
    <source>
        <dbReference type="EMBL" id="CAG8810824.1"/>
    </source>
</evidence>
<organism evidence="7 8">
    <name type="scientific">Gigaspora margarita</name>
    <dbReference type="NCBI Taxonomy" id="4874"/>
    <lineage>
        <taxon>Eukaryota</taxon>
        <taxon>Fungi</taxon>
        <taxon>Fungi incertae sedis</taxon>
        <taxon>Mucoromycota</taxon>
        <taxon>Glomeromycotina</taxon>
        <taxon>Glomeromycetes</taxon>
        <taxon>Diversisporales</taxon>
        <taxon>Gigasporaceae</taxon>
        <taxon>Gigaspora</taxon>
    </lineage>
</organism>
<dbReference type="Proteomes" id="UP000789901">
    <property type="component" value="Unassembled WGS sequence"/>
</dbReference>
<comment type="caution">
    <text evidence="7">The sequence shown here is derived from an EMBL/GenBank/DDBJ whole genome shotgun (WGS) entry which is preliminary data.</text>
</comment>
<evidence type="ECO:0000256" key="3">
    <source>
        <dbReference type="ARBA" id="ARBA00023002"/>
    </source>
</evidence>
<dbReference type="PANTHER" id="PTHR11645">
    <property type="entry name" value="PYRROLINE-5-CARBOXYLATE REDUCTASE"/>
    <property type="match status" value="1"/>
</dbReference>
<protein>
    <recommendedName>
        <fullName evidence="4">Pyrroline-5-carboxylate reductase</fullName>
        <ecNumber evidence="4">1.5.1.2</ecNumber>
    </recommendedName>
</protein>
<evidence type="ECO:0000256" key="2">
    <source>
        <dbReference type="ARBA" id="ARBA00022857"/>
    </source>
</evidence>
<dbReference type="Pfam" id="PF14748">
    <property type="entry name" value="P5CR_dimer"/>
    <property type="match status" value="1"/>
</dbReference>
<dbReference type="HAMAP" id="MF_01925">
    <property type="entry name" value="P5C_reductase"/>
    <property type="match status" value="1"/>
</dbReference>
<evidence type="ECO:0000313" key="8">
    <source>
        <dbReference type="Proteomes" id="UP000789901"/>
    </source>
</evidence>
<evidence type="ECO:0000256" key="4">
    <source>
        <dbReference type="RuleBase" id="RU003903"/>
    </source>
</evidence>
<dbReference type="EC" id="1.5.1.2" evidence="4"/>
<dbReference type="EMBL" id="CAJVQB010027603">
    <property type="protein sequence ID" value="CAG8810824.1"/>
    <property type="molecule type" value="Genomic_DNA"/>
</dbReference>
<dbReference type="InterPro" id="IPR053790">
    <property type="entry name" value="P5CR-like_CS"/>
</dbReference>
<dbReference type="PIRSF" id="PIRSF000193">
    <property type="entry name" value="Pyrrol-5-carb_rd"/>
    <property type="match status" value="1"/>
</dbReference>
<dbReference type="InterPro" id="IPR008927">
    <property type="entry name" value="6-PGluconate_DH-like_C_sf"/>
</dbReference>
<accession>A0ABN7W1H9</accession>
<dbReference type="NCBIfam" id="TIGR00112">
    <property type="entry name" value="proC"/>
    <property type="match status" value="1"/>
</dbReference>
<reference evidence="7 8" key="1">
    <citation type="submission" date="2021-06" db="EMBL/GenBank/DDBJ databases">
        <authorList>
            <person name="Kallberg Y."/>
            <person name="Tangrot J."/>
            <person name="Rosling A."/>
        </authorList>
    </citation>
    <scope>NUCLEOTIDE SEQUENCE [LARGE SCALE GENOMIC DNA]</scope>
    <source>
        <strain evidence="7 8">120-4 pot B 10/14</strain>
    </source>
</reference>
<dbReference type="SUPFAM" id="SSF51735">
    <property type="entry name" value="NAD(P)-binding Rossmann-fold domains"/>
    <property type="match status" value="1"/>
</dbReference>
<keyword evidence="8" id="KW-1185">Reference proteome</keyword>
<dbReference type="Pfam" id="PF03807">
    <property type="entry name" value="F420_oxidored"/>
    <property type="match status" value="1"/>
</dbReference>
<dbReference type="InterPro" id="IPR028939">
    <property type="entry name" value="P5C_Rdtase_cat_N"/>
</dbReference>
<evidence type="ECO:0000256" key="1">
    <source>
        <dbReference type="ARBA" id="ARBA00005525"/>
    </source>
</evidence>
<dbReference type="InterPro" id="IPR029036">
    <property type="entry name" value="P5CR_dimer"/>
</dbReference>
<gene>
    <name evidence="7" type="ORF">GMARGA_LOCUS25187</name>
</gene>
<keyword evidence="4" id="KW-0641">Proline biosynthesis</keyword>
<feature type="domain" description="Pyrroline-5-carboxylate reductase dimerisation" evidence="6">
    <location>
        <begin position="193"/>
        <end position="292"/>
    </location>
</feature>
<evidence type="ECO:0000259" key="6">
    <source>
        <dbReference type="Pfam" id="PF14748"/>
    </source>
</evidence>
<keyword evidence="2 4" id="KW-0521">NADP</keyword>
<name>A0ABN7W1H9_GIGMA</name>
<dbReference type="Gene3D" id="1.10.3730.10">
    <property type="entry name" value="ProC C-terminal domain-like"/>
    <property type="match status" value="1"/>
</dbReference>
<dbReference type="PROSITE" id="PS00521">
    <property type="entry name" value="P5CR"/>
    <property type="match status" value="1"/>
</dbReference>
<keyword evidence="3 4" id="KW-0560">Oxidoreductase</keyword>
<dbReference type="PANTHER" id="PTHR11645:SF0">
    <property type="entry name" value="PYRROLINE-5-CARBOXYLATE REDUCTASE 3"/>
    <property type="match status" value="1"/>
</dbReference>
<dbReference type="InterPro" id="IPR036291">
    <property type="entry name" value="NAD(P)-bd_dom_sf"/>
</dbReference>
<comment type="pathway">
    <text evidence="4">Amino-acid biosynthesis; L-proline biosynthesis; L-proline from L-glutamate 5-semialdehyde: step 1/1.</text>
</comment>
<dbReference type="Gene3D" id="3.40.50.720">
    <property type="entry name" value="NAD(P)-binding Rossmann-like Domain"/>
    <property type="match status" value="1"/>
</dbReference>